<dbReference type="InterPro" id="IPR012373">
    <property type="entry name" value="Ferrdict_sens_TM"/>
</dbReference>
<dbReference type="InterPro" id="IPR006860">
    <property type="entry name" value="FecR"/>
</dbReference>
<protein>
    <submittedName>
        <fullName evidence="4">FecR family protein</fullName>
    </submittedName>
</protein>
<dbReference type="Pfam" id="PF04773">
    <property type="entry name" value="FecR"/>
    <property type="match status" value="1"/>
</dbReference>
<sequence length="364" mass="40806">MTTRPDYRTYEAEDFLADSWFLAWVKRDRSDAREWWRDWMEKHPARRDTLLLAKDMAEALRNRPVPLSAEQEKQEVQRIVALTRHLPEEKRRRLWWPWAAACVVLAMGVYLFRPAPVQPEFAGSVLKEVPAGWLTRANGTDKLLKMRLPDGSQVTLYPKSTVAYPPGFAPEEREIELDGEAVFSVVHEGKRPFTVHTRSLKTRVLGTQFRVVSRAADAKQVVSVISGKVSVTKAGDTREPGAVRSAGSGLGVVLTANQQVTYDMARTTFVKELVRNPLPVRTASAAAKETFRFDETPAAEVFERLKKAYGVEIIYDAATLRHCTLTASLEGVPLYDQLSLLCASIGATYEVIDARIVVTGRDCS</sequence>
<keyword evidence="1" id="KW-0812">Transmembrane</keyword>
<dbReference type="PANTHER" id="PTHR30273">
    <property type="entry name" value="PERIPLASMIC SIGNAL SENSOR AND SIGMA FACTOR ACTIVATOR FECR-RELATED"/>
    <property type="match status" value="1"/>
</dbReference>
<reference evidence="4 5" key="1">
    <citation type="submission" date="2016-10" db="EMBL/GenBank/DDBJ databases">
        <authorList>
            <person name="de Groot N.N."/>
        </authorList>
    </citation>
    <scope>NUCLEOTIDE SEQUENCE [LARGE SCALE GENOMIC DNA]</scope>
    <source>
        <strain evidence="4 5">DSM 21668</strain>
    </source>
</reference>
<evidence type="ECO:0000259" key="2">
    <source>
        <dbReference type="Pfam" id="PF04773"/>
    </source>
</evidence>
<dbReference type="Gene3D" id="3.55.50.30">
    <property type="match status" value="1"/>
</dbReference>
<dbReference type="Proteomes" id="UP000198901">
    <property type="component" value="Unassembled WGS sequence"/>
</dbReference>
<feature type="domain" description="FecR protein" evidence="2">
    <location>
        <begin position="140"/>
        <end position="229"/>
    </location>
</feature>
<accession>A0A1G9HP29</accession>
<evidence type="ECO:0000313" key="5">
    <source>
        <dbReference type="Proteomes" id="UP000198901"/>
    </source>
</evidence>
<proteinExistence type="predicted"/>
<gene>
    <name evidence="4" type="ORF">SAMN04488090_0146</name>
</gene>
<keyword evidence="1" id="KW-1133">Transmembrane helix</keyword>
<name>A0A1G9HP29_9BACT</name>
<dbReference type="RefSeq" id="WP_093196523.1">
    <property type="nucleotide sequence ID" value="NZ_FNGS01000001.1"/>
</dbReference>
<organism evidence="4 5">
    <name type="scientific">Siphonobacter aquaeclarae</name>
    <dbReference type="NCBI Taxonomy" id="563176"/>
    <lineage>
        <taxon>Bacteria</taxon>
        <taxon>Pseudomonadati</taxon>
        <taxon>Bacteroidota</taxon>
        <taxon>Cytophagia</taxon>
        <taxon>Cytophagales</taxon>
        <taxon>Cytophagaceae</taxon>
        <taxon>Siphonobacter</taxon>
    </lineage>
</organism>
<feature type="domain" description="Protein FecR C-terminal" evidence="3">
    <location>
        <begin position="291"/>
        <end position="357"/>
    </location>
</feature>
<keyword evidence="5" id="KW-1185">Reference proteome</keyword>
<keyword evidence="1" id="KW-0472">Membrane</keyword>
<dbReference type="OrthoDB" id="923887at2"/>
<dbReference type="STRING" id="563176.SAMN04488090_0146"/>
<dbReference type="Gene3D" id="2.60.120.1440">
    <property type="match status" value="1"/>
</dbReference>
<dbReference type="EMBL" id="FNGS01000001">
    <property type="protein sequence ID" value="SDL14747.1"/>
    <property type="molecule type" value="Genomic_DNA"/>
</dbReference>
<dbReference type="PIRSF" id="PIRSF018266">
    <property type="entry name" value="FecR"/>
    <property type="match status" value="1"/>
</dbReference>
<evidence type="ECO:0000259" key="3">
    <source>
        <dbReference type="Pfam" id="PF16344"/>
    </source>
</evidence>
<dbReference type="PANTHER" id="PTHR30273:SF2">
    <property type="entry name" value="PROTEIN FECR"/>
    <property type="match status" value="1"/>
</dbReference>
<dbReference type="InterPro" id="IPR032508">
    <property type="entry name" value="FecR_C"/>
</dbReference>
<evidence type="ECO:0000313" key="4">
    <source>
        <dbReference type="EMBL" id="SDL14747.1"/>
    </source>
</evidence>
<dbReference type="GO" id="GO:0016989">
    <property type="term" value="F:sigma factor antagonist activity"/>
    <property type="evidence" value="ECO:0007669"/>
    <property type="project" value="TreeGrafter"/>
</dbReference>
<dbReference type="AlphaFoldDB" id="A0A1G9HP29"/>
<feature type="transmembrane region" description="Helical" evidence="1">
    <location>
        <begin position="94"/>
        <end position="112"/>
    </location>
</feature>
<dbReference type="Pfam" id="PF16344">
    <property type="entry name" value="FecR_C"/>
    <property type="match status" value="1"/>
</dbReference>
<evidence type="ECO:0000256" key="1">
    <source>
        <dbReference type="SAM" id="Phobius"/>
    </source>
</evidence>